<organism evidence="2 3">
    <name type="scientific">Bondarzewia mesenterica</name>
    <dbReference type="NCBI Taxonomy" id="1095465"/>
    <lineage>
        <taxon>Eukaryota</taxon>
        <taxon>Fungi</taxon>
        <taxon>Dikarya</taxon>
        <taxon>Basidiomycota</taxon>
        <taxon>Agaricomycotina</taxon>
        <taxon>Agaricomycetes</taxon>
        <taxon>Russulales</taxon>
        <taxon>Bondarzewiaceae</taxon>
        <taxon>Bondarzewia</taxon>
    </lineage>
</organism>
<feature type="region of interest" description="Disordered" evidence="1">
    <location>
        <begin position="511"/>
        <end position="548"/>
    </location>
</feature>
<protein>
    <submittedName>
        <fullName evidence="2">Uncharacterized protein</fullName>
    </submittedName>
</protein>
<keyword evidence="3" id="KW-1185">Reference proteome</keyword>
<dbReference type="PANTHER" id="PTHR12975:SF6">
    <property type="entry name" value="TRAFFICKING PROTEIN PARTICLE COMPLEX SUBUNIT 8"/>
    <property type="match status" value="1"/>
</dbReference>
<dbReference type="Pfam" id="PF12739">
    <property type="entry name" value="TRAPPC-Trs85"/>
    <property type="match status" value="1"/>
</dbReference>
<feature type="compositionally biased region" description="Pro residues" evidence="1">
    <location>
        <begin position="432"/>
        <end position="447"/>
    </location>
</feature>
<accession>A0A4S4M0J0</accession>
<gene>
    <name evidence="2" type="ORF">EW146_g2557</name>
</gene>
<feature type="region of interest" description="Disordered" evidence="1">
    <location>
        <begin position="432"/>
        <end position="459"/>
    </location>
</feature>
<feature type="compositionally biased region" description="Polar residues" evidence="1">
    <location>
        <begin position="68"/>
        <end position="81"/>
    </location>
</feature>
<sequence>MLRTHLHLLSRWVLIKRAYSQVDTKANPPRSIWVHPYEDEQYLLEHPEIKEKVDSLVDQIHPVADPRPSQSRQHSFNSHDSPNIVANGHKKHKKRGFFGKMKDKAIGTKEERAAHKRERARMSQLRRERYQEEVLRQQEAYESMYGSSFAGPSYNGSYGPPSGNPYSTTGYRGGGYTSGKFASALPLLGGLLDSAFSLCIMANILPSSLSPHICILQSPDLADLLASSSLPPLPHILQSFSPLPQVTTRTTTLTPVPHSSFALRFSDLTEIEAGCREDEEQRAGRTIDWISARVSHRCAKWVEDWERVGAAAAEKEGSVNTRTPWWDELRRCVEGDHIPSTVEGWNHPVAIVLAVSTMAPNPLQALAQLHARPPEFPIWVDGTYLVYSLIIHPQNSTLSDEEAGALFNAVKKQYSLHSYLLPLAMPSSPPKPVPVPALAPRLPPPPHSNNGSDPTAEAAFSGPAINTLRLSEQDIQQTARFVLLVLSLQFSSKNRLPSRLFSSTRRLFGSSAPVTPPSHGSTPSTSSLSSRGHAFSGPVSSLAGSSSLVERPPQQRRLAEFATILGDYKLAITVWESMRKEGKNGSEILPMLLAPSPAIPLHVAHALSLIRSPSSDLSALSQLRALAYAVRWEASIAIPDFLSSVLEGDKWLVWAASSAEEPPSALLLAHAAYLNVRKRARRRGALWYLFAANRLEKFGIKPLTMYFLRRAYDLHKVSLPKELSPSFWEAEGVDSQDQRSFEAIIPGIEHALGRLYYTAGDVERGVRFFLGLLQGSSGPSDFVALGAPNGNALDFPKSMVSDKVFLEDFRVAFQHLKDTVGDQLDLADMKLPLSFCVPRQTRLRLPGDSVGGDTAIWEAREDSWRAFWKARGKEGLRDVGKAAVNEIFWVDLALHNPLDVDINLANLTVVVCEKGSDSPADFVEVEIIDDIILSARETRTIPLSVHAKRPATLLIVQASYDFLSLLPATEPLKTRGRRLQDTPLQRQSRVYAPDVLIEVVVEDASQRLSASFVDDARLVLAEGECKRMRLWLSNIGTEAVGELWLVAGPEDEFCVDEPAARPEHSDVSETEVIHSNNSLAPQQHHRIPLEVLHDSPTFAPGGSFEFSLNLHASLIGEQELCLIFVYREKEGDVFHSTRVTRAFEVQPLLSVSAKSEPSRGLEHLFLLDLEINNVSSSTEVTISQVTTSSPTWSCSAASELPLGVIVPNQTLHLPLDVDQWESKSDSQATFDYVSRNLRNVLQGQAVEPSDPPPIDVLCRHISQTAYHSLLQPTTSALIHQSRRNRVVRDIATTHPDVSVALYPSIFPLYNPLTVDFVIFWDIPSEQRSGHVLLPGAILGARHSALREIIEEAQDAKVKRSMYAETQREKESILMAIRGSEWNSEMNPMVVALHEGGLVEHDFSQGPCHAAVRFTLRNYSLTNPCKYTLKLAPSTSSYHTVGGLSQATYAGRLTYRGTLEPLHHTTVLPTLYASRPDTYALGGWILETEVGQDPARQSTSWRPRYRYVQEPSSAAPCCITVLRVFVSSSHVQDLLSGGPQYSESHPLRHIKVAIRRPHNSARSSAIAFLLERSMVQFVNGMPHPMAMVGPEHHSVIYKCTIEADTIVAIDNRACFVPPPLWPLLWYKYETGPCTIFFLVVPIPASQSSSMMIMPNFVSQRLPLELLTKIFKIFVHASSSTSLRSTIVLTRASKDWQAVARSYPALWTELYLPAAPKLDDDLDDYFAALENWLTFSRSMPLNLELSWDSDKRLNVLRRCLSILCAHSERWKTVRLCICSP</sequence>
<feature type="compositionally biased region" description="Low complexity" evidence="1">
    <location>
        <begin position="517"/>
        <end position="548"/>
    </location>
</feature>
<dbReference type="PANTHER" id="PTHR12975">
    <property type="entry name" value="TRANSPORT PROTEIN TRAPP"/>
    <property type="match status" value="1"/>
</dbReference>
<name>A0A4S4M0J0_9AGAM</name>
<dbReference type="GO" id="GO:1990072">
    <property type="term" value="C:TRAPPIII protein complex"/>
    <property type="evidence" value="ECO:0007669"/>
    <property type="project" value="TreeGrafter"/>
</dbReference>
<evidence type="ECO:0000313" key="2">
    <source>
        <dbReference type="EMBL" id="THH18422.1"/>
    </source>
</evidence>
<evidence type="ECO:0000256" key="1">
    <source>
        <dbReference type="SAM" id="MobiDB-lite"/>
    </source>
</evidence>
<proteinExistence type="predicted"/>
<feature type="region of interest" description="Disordered" evidence="1">
    <location>
        <begin position="64"/>
        <end position="92"/>
    </location>
</feature>
<evidence type="ECO:0000313" key="3">
    <source>
        <dbReference type="Proteomes" id="UP000310158"/>
    </source>
</evidence>
<dbReference type="Proteomes" id="UP000310158">
    <property type="component" value="Unassembled WGS sequence"/>
</dbReference>
<dbReference type="InterPro" id="IPR024420">
    <property type="entry name" value="TRAPP_III_complex_Trs85"/>
</dbReference>
<comment type="caution">
    <text evidence="2">The sequence shown here is derived from an EMBL/GenBank/DDBJ whole genome shotgun (WGS) entry which is preliminary data.</text>
</comment>
<dbReference type="OrthoDB" id="203724at2759"/>
<reference evidence="2 3" key="1">
    <citation type="submission" date="2019-02" db="EMBL/GenBank/DDBJ databases">
        <title>Genome sequencing of the rare red list fungi Bondarzewia mesenterica.</title>
        <authorList>
            <person name="Buettner E."/>
            <person name="Kellner H."/>
        </authorList>
    </citation>
    <scope>NUCLEOTIDE SEQUENCE [LARGE SCALE GENOMIC DNA]</scope>
    <source>
        <strain evidence="2 3">DSM 108281</strain>
    </source>
</reference>
<dbReference type="EMBL" id="SGPL01000076">
    <property type="protein sequence ID" value="THH18422.1"/>
    <property type="molecule type" value="Genomic_DNA"/>
</dbReference>